<reference evidence="4 5" key="1">
    <citation type="submission" date="2023-06" db="EMBL/GenBank/DDBJ databases">
        <title>Sporosarcina sp. nov., isolated from Korean traditional fermented seafood 'Jeotgal'.</title>
        <authorList>
            <person name="Yang A.-I."/>
            <person name="Shin N.-R."/>
        </authorList>
    </citation>
    <scope>NUCLEOTIDE SEQUENCE [LARGE SCALE GENOMIC DNA]</scope>
    <source>
        <strain evidence="4 5">KCTC3840</strain>
    </source>
</reference>
<protein>
    <submittedName>
        <fullName evidence="4">Patatin-like phospholipase family protein</fullName>
    </submittedName>
</protein>
<keyword evidence="2" id="KW-0378">Hydrolase</keyword>
<name>A0ABU4FXV8_9BACL</name>
<dbReference type="InterPro" id="IPR016035">
    <property type="entry name" value="Acyl_Trfase/lysoPLipase"/>
</dbReference>
<comment type="caution">
    <text evidence="4">The sequence shown here is derived from an EMBL/GenBank/DDBJ whole genome shotgun (WGS) entry which is preliminary data.</text>
</comment>
<feature type="active site" description="Proton acceptor" evidence="2">
    <location>
        <position position="183"/>
    </location>
</feature>
<dbReference type="EMBL" id="JAUBDH010000003">
    <property type="protein sequence ID" value="MDW0109557.1"/>
    <property type="molecule type" value="Genomic_DNA"/>
</dbReference>
<dbReference type="InterPro" id="IPR052580">
    <property type="entry name" value="Lipid_Hydrolase"/>
</dbReference>
<feature type="domain" description="PNPLA" evidence="3">
    <location>
        <begin position="5"/>
        <end position="196"/>
    </location>
</feature>
<organism evidence="4 5">
    <name type="scientific">Sporosarcina aquimarina</name>
    <dbReference type="NCBI Taxonomy" id="114975"/>
    <lineage>
        <taxon>Bacteria</taxon>
        <taxon>Bacillati</taxon>
        <taxon>Bacillota</taxon>
        <taxon>Bacilli</taxon>
        <taxon>Bacillales</taxon>
        <taxon>Caryophanaceae</taxon>
        <taxon>Sporosarcina</taxon>
    </lineage>
</organism>
<accession>A0ABU4FXV8</accession>
<feature type="active site" description="Nucleophile" evidence="2">
    <location>
        <position position="38"/>
    </location>
</feature>
<proteinExistence type="predicted"/>
<dbReference type="SUPFAM" id="SSF52151">
    <property type="entry name" value="FabD/lysophospholipase-like"/>
    <property type="match status" value="1"/>
</dbReference>
<dbReference type="PROSITE" id="PS51635">
    <property type="entry name" value="PNPLA"/>
    <property type="match status" value="1"/>
</dbReference>
<dbReference type="Proteomes" id="UP001280629">
    <property type="component" value="Unassembled WGS sequence"/>
</dbReference>
<dbReference type="Pfam" id="PF01734">
    <property type="entry name" value="Patatin"/>
    <property type="match status" value="1"/>
</dbReference>
<feature type="short sequence motif" description="GXSXG" evidence="2">
    <location>
        <begin position="36"/>
        <end position="40"/>
    </location>
</feature>
<keyword evidence="2" id="KW-0442">Lipid degradation</keyword>
<dbReference type="RefSeq" id="WP_317935105.1">
    <property type="nucleotide sequence ID" value="NZ_JAUBDH010000003.1"/>
</dbReference>
<keyword evidence="5" id="KW-1185">Reference proteome</keyword>
<gene>
    <name evidence="4" type="ORF">QT716_05755</name>
</gene>
<dbReference type="PANTHER" id="PTHR46394">
    <property type="entry name" value="ANNEXIN"/>
    <property type="match status" value="1"/>
</dbReference>
<evidence type="ECO:0000256" key="2">
    <source>
        <dbReference type="PROSITE-ProRule" id="PRU01161"/>
    </source>
</evidence>
<evidence type="ECO:0000259" key="3">
    <source>
        <dbReference type="PROSITE" id="PS51635"/>
    </source>
</evidence>
<evidence type="ECO:0000313" key="5">
    <source>
        <dbReference type="Proteomes" id="UP001280629"/>
    </source>
</evidence>
<dbReference type="InterPro" id="IPR002641">
    <property type="entry name" value="PNPLA_dom"/>
</dbReference>
<feature type="short sequence motif" description="DGA/G" evidence="2">
    <location>
        <begin position="183"/>
        <end position="185"/>
    </location>
</feature>
<evidence type="ECO:0000256" key="1">
    <source>
        <dbReference type="ARBA" id="ARBA00023098"/>
    </source>
</evidence>
<dbReference type="Gene3D" id="3.40.1090.10">
    <property type="entry name" value="Cytosolic phospholipase A2 catalytic domain"/>
    <property type="match status" value="2"/>
</dbReference>
<dbReference type="PANTHER" id="PTHR46394:SF1">
    <property type="entry name" value="PNPLA DOMAIN-CONTAINING PROTEIN"/>
    <property type="match status" value="1"/>
</dbReference>
<evidence type="ECO:0000313" key="4">
    <source>
        <dbReference type="EMBL" id="MDW0109557.1"/>
    </source>
</evidence>
<dbReference type="CDD" id="cd07207">
    <property type="entry name" value="Pat_ExoU_VipD_like"/>
    <property type="match status" value="1"/>
</dbReference>
<feature type="short sequence motif" description="GXGXXG" evidence="2">
    <location>
        <begin position="9"/>
        <end position="14"/>
    </location>
</feature>
<sequence>MEIDGVFSGGGLKGLALVGACKVFEENGYIFKRTVGTSAGAIVAAMIAAGYTSKEMEEIMQKQNFPELLDARKTFLPLPFMKWLQLYWRMGLYQGTKLENWFSDILAEKGIYTFMDIPEGSLRIIVSDLTNGKLVVLPDDLEEYGLRPDFFPIARALRMSTSIPFFFEPVIMHSVAGDAVAVDGGVLSNFPLWVFNEPETGKNRPIIGMKLSHNPEEKKKAVIRNGLGLYEALFTTMKDAHDEKHVSKRLEKDVLFIPTDGISAVQFDLSDEQKLKLVTNGETAAKQFLRQWQQAPVNINSFFTQKV</sequence>
<keyword evidence="1 2" id="KW-0443">Lipid metabolism</keyword>